<keyword evidence="6 8" id="KW-0503">Monooxygenase</keyword>
<dbReference type="AlphaFoldDB" id="A0AA39XKN8"/>
<feature type="transmembrane region" description="Helical" evidence="9">
    <location>
        <begin position="32"/>
        <end position="56"/>
    </location>
</feature>
<evidence type="ECO:0000313" key="11">
    <source>
        <dbReference type="Proteomes" id="UP001174934"/>
    </source>
</evidence>
<dbReference type="Proteomes" id="UP001174934">
    <property type="component" value="Unassembled WGS sequence"/>
</dbReference>
<dbReference type="InterPro" id="IPR036396">
    <property type="entry name" value="Cyt_P450_sf"/>
</dbReference>
<keyword evidence="11" id="KW-1185">Reference proteome</keyword>
<evidence type="ECO:0000256" key="9">
    <source>
        <dbReference type="SAM" id="Phobius"/>
    </source>
</evidence>
<reference evidence="10" key="1">
    <citation type="submission" date="2023-06" db="EMBL/GenBank/DDBJ databases">
        <title>Genome-scale phylogeny and comparative genomics of the fungal order Sordariales.</title>
        <authorList>
            <consortium name="Lawrence Berkeley National Laboratory"/>
            <person name="Hensen N."/>
            <person name="Bonometti L."/>
            <person name="Westerberg I."/>
            <person name="Brannstrom I.O."/>
            <person name="Guillou S."/>
            <person name="Cros-Aarteil S."/>
            <person name="Calhoun S."/>
            <person name="Haridas S."/>
            <person name="Kuo A."/>
            <person name="Mondo S."/>
            <person name="Pangilinan J."/>
            <person name="Riley R."/>
            <person name="LaButti K."/>
            <person name="Andreopoulos B."/>
            <person name="Lipzen A."/>
            <person name="Chen C."/>
            <person name="Yanf M."/>
            <person name="Daum C."/>
            <person name="Ng V."/>
            <person name="Clum A."/>
            <person name="Steindorff A."/>
            <person name="Ohm R."/>
            <person name="Martin F."/>
            <person name="Silar P."/>
            <person name="Natvig D."/>
            <person name="Lalanne C."/>
            <person name="Gautier V."/>
            <person name="Ament-velasquez S.L."/>
            <person name="Kruys A."/>
            <person name="Hutchinson M.I."/>
            <person name="Powell A.J."/>
            <person name="Barry K."/>
            <person name="Miller A.N."/>
            <person name="Grigoriev I.V."/>
            <person name="Debuchy R."/>
            <person name="Gladieux P."/>
            <person name="Thoren M.H."/>
            <person name="Johannesson H."/>
        </authorList>
    </citation>
    <scope>NUCLEOTIDE SEQUENCE</scope>
    <source>
        <strain evidence="10">SMH3391-2</strain>
    </source>
</reference>
<dbReference type="EMBL" id="JAULSR010000001">
    <property type="protein sequence ID" value="KAK0635777.1"/>
    <property type="molecule type" value="Genomic_DNA"/>
</dbReference>
<keyword evidence="8" id="KW-0560">Oxidoreductase</keyword>
<feature type="binding site" description="axial binding residue" evidence="7">
    <location>
        <position position="501"/>
    </location>
    <ligand>
        <name>heme</name>
        <dbReference type="ChEBI" id="CHEBI:30413"/>
    </ligand>
    <ligandPart>
        <name>Fe</name>
        <dbReference type="ChEBI" id="CHEBI:18248"/>
    </ligandPart>
</feature>
<organism evidence="10 11">
    <name type="scientific">Bombardia bombarda</name>
    <dbReference type="NCBI Taxonomy" id="252184"/>
    <lineage>
        <taxon>Eukaryota</taxon>
        <taxon>Fungi</taxon>
        <taxon>Dikarya</taxon>
        <taxon>Ascomycota</taxon>
        <taxon>Pezizomycotina</taxon>
        <taxon>Sordariomycetes</taxon>
        <taxon>Sordariomycetidae</taxon>
        <taxon>Sordariales</taxon>
        <taxon>Lasiosphaeriaceae</taxon>
        <taxon>Bombardia</taxon>
    </lineage>
</organism>
<dbReference type="GO" id="GO:0020037">
    <property type="term" value="F:heme binding"/>
    <property type="evidence" value="ECO:0007669"/>
    <property type="project" value="InterPro"/>
</dbReference>
<dbReference type="PANTHER" id="PTHR24305:SF166">
    <property type="entry name" value="CYTOCHROME P450 12A4, MITOCHONDRIAL-RELATED"/>
    <property type="match status" value="1"/>
</dbReference>
<dbReference type="PRINTS" id="PR00385">
    <property type="entry name" value="P450"/>
</dbReference>
<dbReference type="InterPro" id="IPR050121">
    <property type="entry name" value="Cytochrome_P450_monoxygenase"/>
</dbReference>
<dbReference type="PANTHER" id="PTHR24305">
    <property type="entry name" value="CYTOCHROME P450"/>
    <property type="match status" value="1"/>
</dbReference>
<accession>A0AA39XKN8</accession>
<dbReference type="GO" id="GO:0005506">
    <property type="term" value="F:iron ion binding"/>
    <property type="evidence" value="ECO:0007669"/>
    <property type="project" value="InterPro"/>
</dbReference>
<keyword evidence="4 7" id="KW-0479">Metal-binding</keyword>
<dbReference type="GO" id="GO:0016705">
    <property type="term" value="F:oxidoreductase activity, acting on paired donors, with incorporation or reduction of molecular oxygen"/>
    <property type="evidence" value="ECO:0007669"/>
    <property type="project" value="InterPro"/>
</dbReference>
<evidence type="ECO:0000256" key="4">
    <source>
        <dbReference type="ARBA" id="ARBA00022723"/>
    </source>
</evidence>
<keyword evidence="9" id="KW-1133">Transmembrane helix</keyword>
<protein>
    <submittedName>
        <fullName evidence="10">Cytochrome P450</fullName>
    </submittedName>
</protein>
<keyword evidence="9" id="KW-0472">Membrane</keyword>
<comment type="similarity">
    <text evidence="2 8">Belongs to the cytochrome P450 family.</text>
</comment>
<dbReference type="InterPro" id="IPR017972">
    <property type="entry name" value="Cyt_P450_CS"/>
</dbReference>
<dbReference type="InterPro" id="IPR002403">
    <property type="entry name" value="Cyt_P450_E_grp-IV"/>
</dbReference>
<dbReference type="InterPro" id="IPR001128">
    <property type="entry name" value="Cyt_P450"/>
</dbReference>
<evidence type="ECO:0000313" key="10">
    <source>
        <dbReference type="EMBL" id="KAK0635777.1"/>
    </source>
</evidence>
<dbReference type="Pfam" id="PF00067">
    <property type="entry name" value="p450"/>
    <property type="match status" value="1"/>
</dbReference>
<keyword evidence="5 7" id="KW-0408">Iron</keyword>
<name>A0AA39XKN8_9PEZI</name>
<comment type="cofactor">
    <cofactor evidence="1 7">
        <name>heme</name>
        <dbReference type="ChEBI" id="CHEBI:30413"/>
    </cofactor>
</comment>
<evidence type="ECO:0000256" key="3">
    <source>
        <dbReference type="ARBA" id="ARBA00022617"/>
    </source>
</evidence>
<dbReference type="PRINTS" id="PR00465">
    <property type="entry name" value="EP450IV"/>
</dbReference>
<dbReference type="Gene3D" id="1.10.630.10">
    <property type="entry name" value="Cytochrome P450"/>
    <property type="match status" value="1"/>
</dbReference>
<evidence type="ECO:0000256" key="1">
    <source>
        <dbReference type="ARBA" id="ARBA00001971"/>
    </source>
</evidence>
<dbReference type="GO" id="GO:0004497">
    <property type="term" value="F:monooxygenase activity"/>
    <property type="evidence" value="ECO:0007669"/>
    <property type="project" value="UniProtKB-KW"/>
</dbReference>
<sequence length="553" mass="61472">MDLGAISGFGFAAAFAAYTKHLGASNPTSVAAFFVFLTAQAIFYVVFTSLVYRWFISATKHLPHPKNTPFVLGNLVPFLAEPWGFPLVRWQPTIPTTASGFYRIFLGPFDFVIPRTSQAVTTIMSQPYTFVKPKAVRDGLVESLGVGLVSAEGDDHRRQKKLLTPIFGLSRNRRLLPQMWAKAGVLTEKMCELVLESGSKSTILLMHPLTMAATLDVIGVTTLGVDFDSIRRPDQPILKAFQRVFPSNENQNAWARFFGATLPALVSPHLLFKLPLKPIREFHSGVRVIREMCLEQITLKRREIEEAEAAGRGEENSSVEAKEKDILSAIVASGLQDEDEMMSHMLTILAAGHESTAITLAWALFKLAQLPDVQDKLRAEISDTLDRLHIADPSSPSSPIPTLEEINSMPYLRAFLMEVLRMYPAFPSMMREPTHDVKISDDLTLPRGKPLMVSPYAVNRSRELWGDDADEFHVERWEAAYNGGAKTAQAFFTFSSGPRICIGKDFAVLSLKVFLVVLVSKLRFEEAVKGWHPTVQKGTSLKPQGLKIKVSLV</sequence>
<keyword evidence="9" id="KW-0812">Transmembrane</keyword>
<evidence type="ECO:0000256" key="5">
    <source>
        <dbReference type="ARBA" id="ARBA00023004"/>
    </source>
</evidence>
<evidence type="ECO:0000256" key="8">
    <source>
        <dbReference type="RuleBase" id="RU000461"/>
    </source>
</evidence>
<evidence type="ECO:0000256" key="7">
    <source>
        <dbReference type="PIRSR" id="PIRSR602403-1"/>
    </source>
</evidence>
<evidence type="ECO:0000256" key="2">
    <source>
        <dbReference type="ARBA" id="ARBA00010617"/>
    </source>
</evidence>
<comment type="caution">
    <text evidence="10">The sequence shown here is derived from an EMBL/GenBank/DDBJ whole genome shotgun (WGS) entry which is preliminary data.</text>
</comment>
<dbReference type="SUPFAM" id="SSF48264">
    <property type="entry name" value="Cytochrome P450"/>
    <property type="match status" value="1"/>
</dbReference>
<proteinExistence type="inferred from homology"/>
<gene>
    <name evidence="10" type="ORF">B0T17DRAFT_57186</name>
</gene>
<dbReference type="PROSITE" id="PS00086">
    <property type="entry name" value="CYTOCHROME_P450"/>
    <property type="match status" value="1"/>
</dbReference>
<keyword evidence="3 7" id="KW-0349">Heme</keyword>
<evidence type="ECO:0000256" key="6">
    <source>
        <dbReference type="ARBA" id="ARBA00023033"/>
    </source>
</evidence>